<proteinExistence type="inferred from homology"/>
<comment type="cofactor">
    <cofactor evidence="1">
        <name>Mg(2+)</name>
        <dbReference type="ChEBI" id="CHEBI:18420"/>
    </cofactor>
</comment>
<dbReference type="EC" id="2.7.8.15" evidence="5"/>
<evidence type="ECO:0000313" key="21">
    <source>
        <dbReference type="Proteomes" id="UP001201812"/>
    </source>
</evidence>
<evidence type="ECO:0000256" key="12">
    <source>
        <dbReference type="ARBA" id="ARBA00022842"/>
    </source>
</evidence>
<dbReference type="CDD" id="cd06855">
    <property type="entry name" value="GT_GPT_euk"/>
    <property type="match status" value="1"/>
</dbReference>
<evidence type="ECO:0000256" key="6">
    <source>
        <dbReference type="ARBA" id="ARBA00017659"/>
    </source>
</evidence>
<dbReference type="InterPro" id="IPR033895">
    <property type="entry name" value="GPT"/>
</dbReference>
<feature type="transmembrane region" description="Helical" evidence="19">
    <location>
        <begin position="263"/>
        <end position="282"/>
    </location>
</feature>
<feature type="transmembrane region" description="Helical" evidence="19">
    <location>
        <begin position="176"/>
        <end position="195"/>
    </location>
</feature>
<evidence type="ECO:0000256" key="14">
    <source>
        <dbReference type="ARBA" id="ARBA00023136"/>
    </source>
</evidence>
<feature type="transmembrane region" description="Helical" evidence="19">
    <location>
        <begin position="132"/>
        <end position="149"/>
    </location>
</feature>
<evidence type="ECO:0000256" key="16">
    <source>
        <dbReference type="ARBA" id="ARBA00033238"/>
    </source>
</evidence>
<dbReference type="GO" id="GO:0003975">
    <property type="term" value="F:UDP-N-acetylglucosamine-dolichyl-phosphate N-acetylglucosaminephosphotransferase activity"/>
    <property type="evidence" value="ECO:0007669"/>
    <property type="project" value="UniProtKB-EC"/>
</dbReference>
<dbReference type="EMBL" id="JAKKPZ010000003">
    <property type="protein sequence ID" value="KAI1723339.1"/>
    <property type="molecule type" value="Genomic_DNA"/>
</dbReference>
<comment type="subcellular location">
    <subcellularLocation>
        <location evidence="2">Endoplasmic reticulum membrane</location>
        <topology evidence="2">Multi-pass membrane protein</topology>
    </subcellularLocation>
</comment>
<protein>
    <recommendedName>
        <fullName evidence="6">UDP-N-acetylglucosamine--dolichyl-phosphate N-acetylglucosaminephosphotransferase</fullName>
        <ecNumber evidence="5">2.7.8.15</ecNumber>
    </recommendedName>
    <alternativeName>
        <fullName evidence="15">GlcNAc-1-P transferase</fullName>
    </alternativeName>
    <alternativeName>
        <fullName evidence="16">N-acetylglucosamine-1-phosphate transferase</fullName>
    </alternativeName>
</protein>
<keyword evidence="10" id="KW-0479">Metal-binding</keyword>
<keyword evidence="21" id="KW-1185">Reference proteome</keyword>
<dbReference type="InterPro" id="IPR000715">
    <property type="entry name" value="Glycosyl_transferase_4"/>
</dbReference>
<name>A0AAD4RBA5_9BILA</name>
<evidence type="ECO:0000256" key="1">
    <source>
        <dbReference type="ARBA" id="ARBA00001946"/>
    </source>
</evidence>
<keyword evidence="11" id="KW-0256">Endoplasmic reticulum</keyword>
<evidence type="ECO:0000256" key="3">
    <source>
        <dbReference type="ARBA" id="ARBA00004922"/>
    </source>
</evidence>
<dbReference type="GO" id="GO:0005789">
    <property type="term" value="C:endoplasmic reticulum membrane"/>
    <property type="evidence" value="ECO:0007669"/>
    <property type="project" value="UniProtKB-SubCell"/>
</dbReference>
<evidence type="ECO:0000256" key="15">
    <source>
        <dbReference type="ARBA" id="ARBA00029567"/>
    </source>
</evidence>
<comment type="similarity">
    <text evidence="4">Belongs to the glycosyltransferase 4 family.</text>
</comment>
<sequence>MDLGMFKTLLINSIASIMAGFAAHHFMNQFIPLFIQREFHGKDQCKTDKRLVVEPMGVVTAAVYLIFEFAFIPVPFYEWIGEELKFSETSGTGNPFPYIRLLSLLAGLISICTAILLGFADDMLDLRWRHKLVFPTLSSMPLIMVYIISRNATAMRLPTFLEKLLGTSYIDLGPLFYIYIVMLVIFCMNAINIIAGINGVEVGQGVVIASSVAVFNFIQLFRLDHASVWHHGLSLCILLPFISTSLALYMLNKYPAKVFVGDTYCYWAGMTLAVVAILNFLYSTPQLFNLVPCPRHRLPKLNPETGMLEMSTTEFEWDKLKRPGKLCVNVLRILRSIHYREFEKDGKLWVEINNLTILNFILKVCGPTYEYELTNRFLLIQLAGSVIAFFCRFYLSSLLYETVH</sequence>
<accession>A0AAD4RBA5</accession>
<evidence type="ECO:0000313" key="20">
    <source>
        <dbReference type="EMBL" id="KAI1723339.1"/>
    </source>
</evidence>
<dbReference type="Proteomes" id="UP001201812">
    <property type="component" value="Unassembled WGS sequence"/>
</dbReference>
<feature type="transmembrane region" description="Helical" evidence="19">
    <location>
        <begin position="14"/>
        <end position="35"/>
    </location>
</feature>
<evidence type="ECO:0000256" key="9">
    <source>
        <dbReference type="ARBA" id="ARBA00022692"/>
    </source>
</evidence>
<dbReference type="PANTHER" id="PTHR10571">
    <property type="entry name" value="UDP-N-ACETYLGLUCOSAMINE--DOLICHYL-PHOSPHATE N-ACETYLGLUCOSAMINEPHOSPHOTRANSFERASE"/>
    <property type="match status" value="1"/>
</dbReference>
<dbReference type="AlphaFoldDB" id="A0AAD4RBA5"/>
<organism evidence="20 21">
    <name type="scientific">Ditylenchus destructor</name>
    <dbReference type="NCBI Taxonomy" id="166010"/>
    <lineage>
        <taxon>Eukaryota</taxon>
        <taxon>Metazoa</taxon>
        <taxon>Ecdysozoa</taxon>
        <taxon>Nematoda</taxon>
        <taxon>Chromadorea</taxon>
        <taxon>Rhabditida</taxon>
        <taxon>Tylenchina</taxon>
        <taxon>Tylenchomorpha</taxon>
        <taxon>Sphaerularioidea</taxon>
        <taxon>Anguinidae</taxon>
        <taxon>Anguininae</taxon>
        <taxon>Ditylenchus</taxon>
    </lineage>
</organism>
<comment type="caution">
    <text evidence="20">The sequence shown here is derived from an EMBL/GenBank/DDBJ whole genome shotgun (WGS) entry which is preliminary data.</text>
</comment>
<comment type="catalytic activity">
    <reaction evidence="18">
        <text>a di-trans,poly-cis-dolichyl phosphate + UDP-N-acetyl-alpha-D-glucosamine = an N-acetyl-alpha-D-glucosaminyl-diphospho-di-trans,poly-cis-dolichol + UMP</text>
        <dbReference type="Rhea" id="RHEA:13289"/>
        <dbReference type="Rhea" id="RHEA-COMP:19498"/>
        <dbReference type="Rhea" id="RHEA-COMP:19507"/>
        <dbReference type="ChEBI" id="CHEBI:57683"/>
        <dbReference type="ChEBI" id="CHEBI:57705"/>
        <dbReference type="ChEBI" id="CHEBI:57865"/>
        <dbReference type="ChEBI" id="CHEBI:58427"/>
        <dbReference type="EC" id="2.7.8.15"/>
    </reaction>
    <physiologicalReaction direction="left-to-right" evidence="18">
        <dbReference type="Rhea" id="RHEA:13290"/>
    </physiologicalReaction>
</comment>
<reference evidence="20" key="1">
    <citation type="submission" date="2022-01" db="EMBL/GenBank/DDBJ databases">
        <title>Genome Sequence Resource for Two Populations of Ditylenchus destructor, the Migratory Endoparasitic Phytonematode.</title>
        <authorList>
            <person name="Zhang H."/>
            <person name="Lin R."/>
            <person name="Xie B."/>
        </authorList>
    </citation>
    <scope>NUCLEOTIDE SEQUENCE</scope>
    <source>
        <strain evidence="20">BazhouSP</strain>
    </source>
</reference>
<keyword evidence="14 19" id="KW-0472">Membrane</keyword>
<evidence type="ECO:0000256" key="10">
    <source>
        <dbReference type="ARBA" id="ARBA00022723"/>
    </source>
</evidence>
<evidence type="ECO:0000256" key="18">
    <source>
        <dbReference type="ARBA" id="ARBA00045078"/>
    </source>
</evidence>
<feature type="transmembrane region" description="Helical" evidence="19">
    <location>
        <begin position="202"/>
        <end position="222"/>
    </location>
</feature>
<evidence type="ECO:0000256" key="2">
    <source>
        <dbReference type="ARBA" id="ARBA00004477"/>
    </source>
</evidence>
<evidence type="ECO:0000256" key="7">
    <source>
        <dbReference type="ARBA" id="ARBA00022676"/>
    </source>
</evidence>
<dbReference type="GO" id="GO:0046872">
    <property type="term" value="F:metal ion binding"/>
    <property type="evidence" value="ECO:0007669"/>
    <property type="project" value="UniProtKB-KW"/>
</dbReference>
<dbReference type="GO" id="GO:0006488">
    <property type="term" value="P:dolichol-linked oligosaccharide biosynthetic process"/>
    <property type="evidence" value="ECO:0007669"/>
    <property type="project" value="InterPro"/>
</dbReference>
<keyword evidence="9 19" id="KW-0812">Transmembrane</keyword>
<comment type="pathway">
    <text evidence="3">Protein modification; protein glycosylation.</text>
</comment>
<evidence type="ECO:0000256" key="8">
    <source>
        <dbReference type="ARBA" id="ARBA00022679"/>
    </source>
</evidence>
<gene>
    <name evidence="20" type="ORF">DdX_03494</name>
</gene>
<dbReference type="PANTHER" id="PTHR10571:SF0">
    <property type="entry name" value="UDP-N-ACETYLGLUCOSAMINE--DOLICHYL-PHOSPHATE N-ACETYLGLUCOSAMINEPHOSPHOTRANSFERASE"/>
    <property type="match status" value="1"/>
</dbReference>
<keyword evidence="8 20" id="KW-0808">Transferase</keyword>
<keyword evidence="12" id="KW-0460">Magnesium</keyword>
<evidence type="ECO:0000256" key="4">
    <source>
        <dbReference type="ARBA" id="ARBA00009317"/>
    </source>
</evidence>
<feature type="transmembrane region" description="Helical" evidence="19">
    <location>
        <begin position="97"/>
        <end position="120"/>
    </location>
</feature>
<feature type="transmembrane region" description="Helical" evidence="19">
    <location>
        <begin position="228"/>
        <end position="251"/>
    </location>
</feature>
<keyword evidence="13 19" id="KW-1133">Transmembrane helix</keyword>
<evidence type="ECO:0000256" key="17">
    <source>
        <dbReference type="ARBA" id="ARBA00044717"/>
    </source>
</evidence>
<dbReference type="Pfam" id="PF00953">
    <property type="entry name" value="Glycos_transf_4"/>
    <property type="match status" value="1"/>
</dbReference>
<comment type="function">
    <text evidence="17">UDP-N-acetylglucosamine--dolichyl-phosphate N-acetylglucosaminephosphotransferase that operates in the biosynthetic pathway of dolichol-linked oligosaccharides, the glycan precursors employed in protein asparagine (N)-glycosylation. The assembly of dolichol-linked oligosaccharides begins on the cytosolic side of the endoplasmic reticulum membrane and finishes in its lumen. The sequential addition of sugars to dolichol pyrophosphate produces dolichol-linked oligosaccharides containing fourteen sugars, including two GlcNAcs, nine mannoses and three glucoses. Once assembled, the oligosaccharide is transferred from the lipid to nascent proteins by oligosaccharyltransferases. Catalyzes the initial step of dolichol-linked oligosaccharide biosynthesis, transfering GlcNAc-1-P from cytosolic UDP-GlcNAc onto the carrier lipid dolichyl phosphate (P-dolichol), yielding GlcNAc-P-P-dolichol embedded in the cytoplasmic leaflet of the endoplasmic reticulum membrane.</text>
</comment>
<evidence type="ECO:0000256" key="13">
    <source>
        <dbReference type="ARBA" id="ARBA00022989"/>
    </source>
</evidence>
<keyword evidence="7" id="KW-0328">Glycosyltransferase</keyword>
<feature type="transmembrane region" description="Helical" evidence="19">
    <location>
        <begin position="377"/>
        <end position="395"/>
    </location>
</feature>
<evidence type="ECO:0000256" key="19">
    <source>
        <dbReference type="SAM" id="Phobius"/>
    </source>
</evidence>
<evidence type="ECO:0000256" key="5">
    <source>
        <dbReference type="ARBA" id="ARBA00013225"/>
    </source>
</evidence>
<dbReference type="GO" id="GO:0016757">
    <property type="term" value="F:glycosyltransferase activity"/>
    <property type="evidence" value="ECO:0007669"/>
    <property type="project" value="UniProtKB-KW"/>
</dbReference>
<feature type="transmembrane region" description="Helical" evidence="19">
    <location>
        <begin position="56"/>
        <end position="77"/>
    </location>
</feature>
<evidence type="ECO:0000256" key="11">
    <source>
        <dbReference type="ARBA" id="ARBA00022824"/>
    </source>
</evidence>